<proteinExistence type="predicted"/>
<feature type="non-terminal residue" evidence="1">
    <location>
        <position position="60"/>
    </location>
</feature>
<feature type="non-terminal residue" evidence="1">
    <location>
        <position position="1"/>
    </location>
</feature>
<sequence>PVLLAIFKRLLFSKHETNPILNYESCTKDERWLMGTNSGRLGCSSRKSTLLRVPTKFSDR</sequence>
<gene>
    <name evidence="1" type="ORF">L9F63_013976</name>
</gene>
<dbReference type="AlphaFoldDB" id="A0AAD8AB69"/>
<keyword evidence="2" id="KW-1185">Reference proteome</keyword>
<comment type="caution">
    <text evidence="1">The sequence shown here is derived from an EMBL/GenBank/DDBJ whole genome shotgun (WGS) entry which is preliminary data.</text>
</comment>
<accession>A0AAD8AB69</accession>
<evidence type="ECO:0000313" key="1">
    <source>
        <dbReference type="EMBL" id="KAJ9594728.1"/>
    </source>
</evidence>
<organism evidence="1 2">
    <name type="scientific">Diploptera punctata</name>
    <name type="common">Pacific beetle cockroach</name>
    <dbReference type="NCBI Taxonomy" id="6984"/>
    <lineage>
        <taxon>Eukaryota</taxon>
        <taxon>Metazoa</taxon>
        <taxon>Ecdysozoa</taxon>
        <taxon>Arthropoda</taxon>
        <taxon>Hexapoda</taxon>
        <taxon>Insecta</taxon>
        <taxon>Pterygota</taxon>
        <taxon>Neoptera</taxon>
        <taxon>Polyneoptera</taxon>
        <taxon>Dictyoptera</taxon>
        <taxon>Blattodea</taxon>
        <taxon>Blaberoidea</taxon>
        <taxon>Blaberidae</taxon>
        <taxon>Diplopterinae</taxon>
        <taxon>Diploptera</taxon>
    </lineage>
</organism>
<reference evidence="1" key="1">
    <citation type="journal article" date="2023" name="IScience">
        <title>Live-bearing cockroach genome reveals convergent evolutionary mechanisms linked to viviparity in insects and beyond.</title>
        <authorList>
            <person name="Fouks B."/>
            <person name="Harrison M.C."/>
            <person name="Mikhailova A.A."/>
            <person name="Marchal E."/>
            <person name="English S."/>
            <person name="Carruthers M."/>
            <person name="Jennings E.C."/>
            <person name="Chiamaka E.L."/>
            <person name="Frigard R.A."/>
            <person name="Pippel M."/>
            <person name="Attardo G.M."/>
            <person name="Benoit J.B."/>
            <person name="Bornberg-Bauer E."/>
            <person name="Tobe S.S."/>
        </authorList>
    </citation>
    <scope>NUCLEOTIDE SEQUENCE</scope>
    <source>
        <strain evidence="1">Stay&amp;Tobe</strain>
    </source>
</reference>
<dbReference type="EMBL" id="JASPKZ010002723">
    <property type="protein sequence ID" value="KAJ9594728.1"/>
    <property type="molecule type" value="Genomic_DNA"/>
</dbReference>
<protein>
    <submittedName>
        <fullName evidence="1">Uncharacterized protein</fullName>
    </submittedName>
</protein>
<evidence type="ECO:0000313" key="2">
    <source>
        <dbReference type="Proteomes" id="UP001233999"/>
    </source>
</evidence>
<reference evidence="1" key="2">
    <citation type="submission" date="2023-05" db="EMBL/GenBank/DDBJ databases">
        <authorList>
            <person name="Fouks B."/>
        </authorList>
    </citation>
    <scope>NUCLEOTIDE SEQUENCE</scope>
    <source>
        <strain evidence="1">Stay&amp;Tobe</strain>
        <tissue evidence="1">Testes</tissue>
    </source>
</reference>
<name>A0AAD8AB69_DIPPU</name>
<dbReference type="Proteomes" id="UP001233999">
    <property type="component" value="Unassembled WGS sequence"/>
</dbReference>